<reference evidence="5 6" key="1">
    <citation type="submission" date="2020-02" db="EMBL/GenBank/DDBJ databases">
        <title>Genome sequence of the type strain DSM 27180 of Arthrobacter silviterrae.</title>
        <authorList>
            <person name="Gao J."/>
            <person name="Sun J."/>
        </authorList>
    </citation>
    <scope>NUCLEOTIDE SEQUENCE [LARGE SCALE GENOMIC DNA]</scope>
    <source>
        <strain evidence="5 6">DSM 27180</strain>
    </source>
</reference>
<name>A0ABX0DDS7_9MICC</name>
<keyword evidence="2" id="KW-0812">Transmembrane</keyword>
<evidence type="ECO:0000313" key="5">
    <source>
        <dbReference type="EMBL" id="NGN83545.1"/>
    </source>
</evidence>
<dbReference type="PANTHER" id="PTHR10579">
    <property type="entry name" value="CALCIUM-ACTIVATED CHLORIDE CHANNEL REGULATOR"/>
    <property type="match status" value="1"/>
</dbReference>
<dbReference type="RefSeq" id="WP_165181648.1">
    <property type="nucleotide sequence ID" value="NZ_JAAKZI010000012.1"/>
</dbReference>
<evidence type="ECO:0000259" key="4">
    <source>
        <dbReference type="PROSITE" id="PS50234"/>
    </source>
</evidence>
<feature type="transmembrane region" description="Helical" evidence="2">
    <location>
        <begin position="622"/>
        <end position="642"/>
    </location>
</feature>
<sequence>MTHRIWRTALALPAVLVIAAGVPASAFAGTAPAGTASTVTASTDDAYTPTMIILDASGSMATQDAPGPRIDAAKNAVISLVDQLPKGANVGLEVYGTSTGSAASDKPAGCRDIKILAPVAAVDGSKIKSVVSGIKASGYTPIGAALEKAAAALPRTGPRSIVLVSDGIDTCAPPDPCKVAKDLKSQGLDLVVHTVGFRVDDAARSQLSCIASATGGSYSDVAGASGLAKALERRVQSAIKPYSAVGSPIKGTETPAGAPQLQPGQYVDTAATPIGNTPYPQASSKYYTIDVHKGETPYLAATIITPSIPPTGSLLSASLTLSSSDPGACHFQKMAQSLNLLKSIESTTVTLSPGEVGGPDWPQGCPTDGNLRVKVERGGDAFHGQPLAMELLYHAEPAADASGLPGPAAKQPAIAVGSAGAATPMQAGTSFNDAPLLKPGSYADSIVPGESVFVKVHLEWGQRLAYAFHTGVAPGSSGLGAILASSTASSPLRTDLALSETTGTNASTDLGRRPVTLSGSALVPVEYNNRQSPDAGIQAYAIDGDYYVRLKAGLSTTAGQSPAIPYTLQIDVVGSPTQGPSYAAAAGPTDAPSTTPSSKGQSPSSPAASGAPAGNASSATPWVWMGTGFAALLAGAAAWLVFRRRP</sequence>
<evidence type="ECO:0000313" key="6">
    <source>
        <dbReference type="Proteomes" id="UP000479226"/>
    </source>
</evidence>
<dbReference type="SUPFAM" id="SSF53300">
    <property type="entry name" value="vWA-like"/>
    <property type="match status" value="1"/>
</dbReference>
<dbReference type="PANTHER" id="PTHR10579:SF43">
    <property type="entry name" value="ZINC FINGER (C3HC4-TYPE RING FINGER) FAMILY PROTEIN"/>
    <property type="match status" value="1"/>
</dbReference>
<dbReference type="PROSITE" id="PS50234">
    <property type="entry name" value="VWFA"/>
    <property type="match status" value="1"/>
</dbReference>
<dbReference type="InterPro" id="IPR051266">
    <property type="entry name" value="CLCR"/>
</dbReference>
<dbReference type="Proteomes" id="UP000479226">
    <property type="component" value="Unassembled WGS sequence"/>
</dbReference>
<gene>
    <name evidence="5" type="ORF">G6N77_08755</name>
</gene>
<feature type="region of interest" description="Disordered" evidence="1">
    <location>
        <begin position="579"/>
        <end position="613"/>
    </location>
</feature>
<dbReference type="InterPro" id="IPR036465">
    <property type="entry name" value="vWFA_dom_sf"/>
</dbReference>
<dbReference type="EMBL" id="JAAKZI010000012">
    <property type="protein sequence ID" value="NGN83545.1"/>
    <property type="molecule type" value="Genomic_DNA"/>
</dbReference>
<keyword evidence="2" id="KW-1133">Transmembrane helix</keyword>
<proteinExistence type="predicted"/>
<dbReference type="SMART" id="SM00327">
    <property type="entry name" value="VWA"/>
    <property type="match status" value="1"/>
</dbReference>
<dbReference type="Pfam" id="PF13519">
    <property type="entry name" value="VWA_2"/>
    <property type="match status" value="1"/>
</dbReference>
<comment type="caution">
    <text evidence="5">The sequence shown here is derived from an EMBL/GenBank/DDBJ whole genome shotgun (WGS) entry which is preliminary data.</text>
</comment>
<keyword evidence="2" id="KW-0472">Membrane</keyword>
<feature type="signal peptide" evidence="3">
    <location>
        <begin position="1"/>
        <end position="28"/>
    </location>
</feature>
<protein>
    <submittedName>
        <fullName evidence="5">VWA domain-containing protein</fullName>
    </submittedName>
</protein>
<evidence type="ECO:0000256" key="1">
    <source>
        <dbReference type="SAM" id="MobiDB-lite"/>
    </source>
</evidence>
<evidence type="ECO:0000256" key="3">
    <source>
        <dbReference type="SAM" id="SignalP"/>
    </source>
</evidence>
<feature type="domain" description="VWFA" evidence="4">
    <location>
        <begin position="49"/>
        <end position="239"/>
    </location>
</feature>
<dbReference type="Gene3D" id="3.40.50.410">
    <property type="entry name" value="von Willebrand factor, type A domain"/>
    <property type="match status" value="1"/>
</dbReference>
<accession>A0ABX0DDS7</accession>
<keyword evidence="3" id="KW-0732">Signal</keyword>
<feature type="chain" id="PRO_5046875383" evidence="3">
    <location>
        <begin position="29"/>
        <end position="646"/>
    </location>
</feature>
<evidence type="ECO:0000256" key="2">
    <source>
        <dbReference type="SAM" id="Phobius"/>
    </source>
</evidence>
<feature type="compositionally biased region" description="Low complexity" evidence="1">
    <location>
        <begin position="592"/>
        <end position="613"/>
    </location>
</feature>
<organism evidence="5 6">
    <name type="scientific">Arthrobacter silviterrae</name>
    <dbReference type="NCBI Taxonomy" id="2026658"/>
    <lineage>
        <taxon>Bacteria</taxon>
        <taxon>Bacillati</taxon>
        <taxon>Actinomycetota</taxon>
        <taxon>Actinomycetes</taxon>
        <taxon>Micrococcales</taxon>
        <taxon>Micrococcaceae</taxon>
        <taxon>Arthrobacter</taxon>
    </lineage>
</organism>
<dbReference type="InterPro" id="IPR002035">
    <property type="entry name" value="VWF_A"/>
</dbReference>
<keyword evidence="6" id="KW-1185">Reference proteome</keyword>